<keyword evidence="2" id="KW-0809">Transit peptide</keyword>
<dbReference type="SMART" id="SM00978">
    <property type="entry name" value="Tim44"/>
    <property type="match status" value="1"/>
</dbReference>
<dbReference type="Gene3D" id="3.10.450.240">
    <property type="match status" value="1"/>
</dbReference>
<reference evidence="12 13" key="1">
    <citation type="journal article" date="2023" name="Sci. Data">
        <title>Genome assembly of the Korean intertidal mud-creeper Batillaria attramentaria.</title>
        <authorList>
            <person name="Patra A.K."/>
            <person name="Ho P.T."/>
            <person name="Jun S."/>
            <person name="Lee S.J."/>
            <person name="Kim Y."/>
            <person name="Won Y.J."/>
        </authorList>
    </citation>
    <scope>NUCLEOTIDE SEQUENCE [LARGE SCALE GENOMIC DNA]</scope>
    <source>
        <strain evidence="12">Wonlab-2016</strain>
    </source>
</reference>
<keyword evidence="3" id="KW-0689">Ribosomal protein</keyword>
<dbReference type="GO" id="GO:0005739">
    <property type="term" value="C:mitochondrion"/>
    <property type="evidence" value="ECO:0007669"/>
    <property type="project" value="UniProtKB-SubCell"/>
</dbReference>
<dbReference type="InterPro" id="IPR051975">
    <property type="entry name" value="mtLSU_mL45"/>
</dbReference>
<dbReference type="Proteomes" id="UP001519460">
    <property type="component" value="Unassembled WGS sequence"/>
</dbReference>
<dbReference type="SUPFAM" id="SSF54427">
    <property type="entry name" value="NTF2-like"/>
    <property type="match status" value="1"/>
</dbReference>
<gene>
    <name evidence="12" type="ORF">BaRGS_00026655</name>
</gene>
<comment type="caution">
    <text evidence="12">The sequence shown here is derived from an EMBL/GenBank/DDBJ whole genome shotgun (WGS) entry which is preliminary data.</text>
</comment>
<dbReference type="FunFam" id="3.10.450.240:FF:000003">
    <property type="entry name" value="39S ribosomal protein L45, mitochondrial"/>
    <property type="match status" value="1"/>
</dbReference>
<keyword evidence="4" id="KW-0496">Mitochondrion</keyword>
<evidence type="ECO:0000259" key="11">
    <source>
        <dbReference type="SMART" id="SM00978"/>
    </source>
</evidence>
<feature type="compositionally biased region" description="Basic and acidic residues" evidence="9">
    <location>
        <begin position="321"/>
        <end position="336"/>
    </location>
</feature>
<dbReference type="InterPro" id="IPR032710">
    <property type="entry name" value="NTF2-like_dom_sf"/>
</dbReference>
<evidence type="ECO:0000256" key="9">
    <source>
        <dbReference type="SAM" id="MobiDB-lite"/>
    </source>
</evidence>
<evidence type="ECO:0000256" key="2">
    <source>
        <dbReference type="ARBA" id="ARBA00022946"/>
    </source>
</evidence>
<keyword evidence="5" id="KW-0687">Ribonucleoprotein</keyword>
<comment type="subcellular location">
    <subcellularLocation>
        <location evidence="1">Mitochondrion</location>
    </subcellularLocation>
</comment>
<protein>
    <recommendedName>
        <fullName evidence="7">Large ribosomal subunit protein mL45</fullName>
    </recommendedName>
    <alternativeName>
        <fullName evidence="8">39S ribosomal protein L45, mitochondrial</fullName>
    </alternativeName>
</protein>
<evidence type="ECO:0000256" key="8">
    <source>
        <dbReference type="ARBA" id="ARBA00043031"/>
    </source>
</evidence>
<dbReference type="GO" id="GO:1990904">
    <property type="term" value="C:ribonucleoprotein complex"/>
    <property type="evidence" value="ECO:0007669"/>
    <property type="project" value="UniProtKB-KW"/>
</dbReference>
<feature type="signal peptide" evidence="10">
    <location>
        <begin position="1"/>
        <end position="23"/>
    </location>
</feature>
<keyword evidence="13" id="KW-1185">Reference proteome</keyword>
<evidence type="ECO:0000256" key="5">
    <source>
        <dbReference type="ARBA" id="ARBA00023274"/>
    </source>
</evidence>
<evidence type="ECO:0000313" key="12">
    <source>
        <dbReference type="EMBL" id="KAK7482071.1"/>
    </source>
</evidence>
<evidence type="ECO:0000256" key="10">
    <source>
        <dbReference type="SAM" id="SignalP"/>
    </source>
</evidence>
<dbReference type="PANTHER" id="PTHR28554:SF1">
    <property type="entry name" value="LARGE RIBOSOMAL SUBUNIT PROTEIN ML45"/>
    <property type="match status" value="1"/>
</dbReference>
<dbReference type="AlphaFoldDB" id="A0ABD0K5G4"/>
<dbReference type="Pfam" id="PF04280">
    <property type="entry name" value="Tim44"/>
    <property type="match status" value="1"/>
</dbReference>
<evidence type="ECO:0000256" key="7">
    <source>
        <dbReference type="ARBA" id="ARBA00039448"/>
    </source>
</evidence>
<evidence type="ECO:0000313" key="13">
    <source>
        <dbReference type="Proteomes" id="UP001519460"/>
    </source>
</evidence>
<evidence type="ECO:0000256" key="4">
    <source>
        <dbReference type="ARBA" id="ARBA00023128"/>
    </source>
</evidence>
<dbReference type="PANTHER" id="PTHR28554">
    <property type="entry name" value="39S RIBOSOMAL PROTEIN L45, MITOCHONDRIAL"/>
    <property type="match status" value="1"/>
</dbReference>
<sequence length="336" mass="38658">MAAHIAVALNRAFLLQRTCTVCATATVGGLLTSHLQVRGLPSTKHYDPKFRKQRRLKVLKVDLPDFQKITRESKMSPDEVRMKLKKDGRLPPRTFQERPINISNTGAIFEPFVPPEGDGRSSVISKEGVKQKYTELEKKGKSLLELRKVRKFEEGFDSKVFAQEALDIVIEAQGLLQNIEKNQERLHDLVTEKAFPEMVHGLETKTVRWRFVQSVEPPRVVHVRTTEMLSKQNLYAQVTVRLHTQQVLAIYDRFGRLMYGDPEQPRDVLEYVVLEKHIANEYGQWRIHGKIIPDWMPARDVLRKTYVKPDLEPIPDLEEEEAKKSDEEGKEGLATA</sequence>
<evidence type="ECO:0000256" key="3">
    <source>
        <dbReference type="ARBA" id="ARBA00022980"/>
    </source>
</evidence>
<dbReference type="InterPro" id="IPR007379">
    <property type="entry name" value="Tim44-like_dom"/>
</dbReference>
<dbReference type="EMBL" id="JACVVK020000251">
    <property type="protein sequence ID" value="KAK7482071.1"/>
    <property type="molecule type" value="Genomic_DNA"/>
</dbReference>
<dbReference type="GO" id="GO:0005840">
    <property type="term" value="C:ribosome"/>
    <property type="evidence" value="ECO:0007669"/>
    <property type="project" value="UniProtKB-KW"/>
</dbReference>
<feature type="chain" id="PRO_5044863025" description="Large ribosomal subunit protein mL45" evidence="10">
    <location>
        <begin position="24"/>
        <end position="336"/>
    </location>
</feature>
<comment type="similarity">
    <text evidence="6">Belongs to the mitochondrion-specific ribosomal protein mL45 family.</text>
</comment>
<feature type="domain" description="Tim44-like" evidence="11">
    <location>
        <begin position="142"/>
        <end position="292"/>
    </location>
</feature>
<evidence type="ECO:0000256" key="6">
    <source>
        <dbReference type="ARBA" id="ARBA00038073"/>
    </source>
</evidence>
<name>A0ABD0K5G4_9CAEN</name>
<evidence type="ECO:0000256" key="1">
    <source>
        <dbReference type="ARBA" id="ARBA00004173"/>
    </source>
</evidence>
<accession>A0ABD0K5G4</accession>
<organism evidence="12 13">
    <name type="scientific">Batillaria attramentaria</name>
    <dbReference type="NCBI Taxonomy" id="370345"/>
    <lineage>
        <taxon>Eukaryota</taxon>
        <taxon>Metazoa</taxon>
        <taxon>Spiralia</taxon>
        <taxon>Lophotrochozoa</taxon>
        <taxon>Mollusca</taxon>
        <taxon>Gastropoda</taxon>
        <taxon>Caenogastropoda</taxon>
        <taxon>Sorbeoconcha</taxon>
        <taxon>Cerithioidea</taxon>
        <taxon>Batillariidae</taxon>
        <taxon>Batillaria</taxon>
    </lineage>
</organism>
<keyword evidence="10" id="KW-0732">Signal</keyword>
<proteinExistence type="inferred from homology"/>
<feature type="region of interest" description="Disordered" evidence="9">
    <location>
        <begin position="313"/>
        <end position="336"/>
    </location>
</feature>